<dbReference type="Proteomes" id="UP001283361">
    <property type="component" value="Unassembled WGS sequence"/>
</dbReference>
<comment type="caution">
    <text evidence="1">The sequence shown here is derived from an EMBL/GenBank/DDBJ whole genome shotgun (WGS) entry which is preliminary data.</text>
</comment>
<name>A0AAE1BDB5_9GAST</name>
<reference evidence="1" key="1">
    <citation type="journal article" date="2023" name="G3 (Bethesda)">
        <title>A reference genome for the long-term kleptoplast-retaining sea slug Elysia crispata morphotype clarki.</title>
        <authorList>
            <person name="Eastman K.E."/>
            <person name="Pendleton A.L."/>
            <person name="Shaikh M.A."/>
            <person name="Suttiyut T."/>
            <person name="Ogas R."/>
            <person name="Tomko P."/>
            <person name="Gavelis G."/>
            <person name="Widhalm J.R."/>
            <person name="Wisecaver J.H."/>
        </authorList>
    </citation>
    <scope>NUCLEOTIDE SEQUENCE</scope>
    <source>
        <strain evidence="1">ECLA1</strain>
    </source>
</reference>
<protein>
    <submittedName>
        <fullName evidence="1">Uncharacterized protein</fullName>
    </submittedName>
</protein>
<organism evidence="1 2">
    <name type="scientific">Elysia crispata</name>
    <name type="common">lettuce slug</name>
    <dbReference type="NCBI Taxonomy" id="231223"/>
    <lineage>
        <taxon>Eukaryota</taxon>
        <taxon>Metazoa</taxon>
        <taxon>Spiralia</taxon>
        <taxon>Lophotrochozoa</taxon>
        <taxon>Mollusca</taxon>
        <taxon>Gastropoda</taxon>
        <taxon>Heterobranchia</taxon>
        <taxon>Euthyneura</taxon>
        <taxon>Panpulmonata</taxon>
        <taxon>Sacoglossa</taxon>
        <taxon>Placobranchoidea</taxon>
        <taxon>Plakobranchidae</taxon>
        <taxon>Elysia</taxon>
    </lineage>
</organism>
<dbReference type="EMBL" id="JAWDGP010000171">
    <property type="protein sequence ID" value="KAK3803256.1"/>
    <property type="molecule type" value="Genomic_DNA"/>
</dbReference>
<gene>
    <name evidence="1" type="ORF">RRG08_049640</name>
</gene>
<keyword evidence="2" id="KW-1185">Reference proteome</keyword>
<proteinExistence type="predicted"/>
<dbReference type="AlphaFoldDB" id="A0AAE1BDB5"/>
<evidence type="ECO:0000313" key="2">
    <source>
        <dbReference type="Proteomes" id="UP001283361"/>
    </source>
</evidence>
<accession>A0AAE1BDB5</accession>
<sequence>MESTSLHHEVKRAIMSAKGVEVKRVRSYNYLITSKLSKRISGVCSSQIVSPGKIHLANLDIITSWSNESLCNTDVAPAERERKTVRCASTGFGPASSGFQVEATLWRHHSCGAILMAAEKTYDDPDEKIQTSPSFLWSENVHHECQVFGEGSVQSVYTIYQAWGLVETDNEENQSCQFFVPMPQCLQRETTDLFD</sequence>
<evidence type="ECO:0000313" key="1">
    <source>
        <dbReference type="EMBL" id="KAK3803256.1"/>
    </source>
</evidence>